<evidence type="ECO:0000256" key="2">
    <source>
        <dbReference type="ARBA" id="ARBA00022729"/>
    </source>
</evidence>
<gene>
    <name evidence="6" type="ORF">EH198_09580</name>
</gene>
<dbReference type="PROSITE" id="PS51175">
    <property type="entry name" value="CBM6"/>
    <property type="match status" value="4"/>
</dbReference>
<dbReference type="InterPro" id="IPR001119">
    <property type="entry name" value="SLH_dom"/>
</dbReference>
<dbReference type="Proteomes" id="UP000282529">
    <property type="component" value="Unassembled WGS sequence"/>
</dbReference>
<feature type="domain" description="CBM6" evidence="4">
    <location>
        <begin position="700"/>
        <end position="830"/>
    </location>
</feature>
<keyword evidence="7" id="KW-1185">Reference proteome</keyword>
<evidence type="ECO:0000313" key="7">
    <source>
        <dbReference type="Proteomes" id="UP000282529"/>
    </source>
</evidence>
<dbReference type="InterPro" id="IPR051465">
    <property type="entry name" value="Cell_Envelope_Struct_Comp"/>
</dbReference>
<dbReference type="Pfam" id="PF16990">
    <property type="entry name" value="CBM_35"/>
    <property type="match status" value="2"/>
</dbReference>
<keyword evidence="2" id="KW-0732">Signal</keyword>
<dbReference type="InterPro" id="IPR005084">
    <property type="entry name" value="CBM6"/>
</dbReference>
<dbReference type="SUPFAM" id="SSF51445">
    <property type="entry name" value="(Trans)glycosidases"/>
    <property type="match status" value="1"/>
</dbReference>
<feature type="compositionally biased region" description="Low complexity" evidence="3">
    <location>
        <begin position="1428"/>
        <end position="1466"/>
    </location>
</feature>
<name>A0A3N9P6R0_9BACL</name>
<evidence type="ECO:0000259" key="5">
    <source>
        <dbReference type="PROSITE" id="PS51272"/>
    </source>
</evidence>
<dbReference type="PANTHER" id="PTHR43308:SF5">
    <property type="entry name" value="S-LAYER PROTEIN _ PEPTIDOGLYCAN ENDO-BETA-N-ACETYLGLUCOSAMINIDASE"/>
    <property type="match status" value="1"/>
</dbReference>
<feature type="domain" description="CBM6" evidence="4">
    <location>
        <begin position="572"/>
        <end position="698"/>
    </location>
</feature>
<dbReference type="InterPro" id="IPR013780">
    <property type="entry name" value="Glyco_hydro_b"/>
</dbReference>
<dbReference type="Gene3D" id="3.20.20.80">
    <property type="entry name" value="Glycosidases"/>
    <property type="match status" value="2"/>
</dbReference>
<dbReference type="InterPro" id="IPR013783">
    <property type="entry name" value="Ig-like_fold"/>
</dbReference>
<dbReference type="InterPro" id="IPR017853">
    <property type="entry name" value="GH"/>
</dbReference>
<evidence type="ECO:0000313" key="6">
    <source>
        <dbReference type="EMBL" id="RQW11913.1"/>
    </source>
</evidence>
<dbReference type="EMBL" id="RQPI01000004">
    <property type="protein sequence ID" value="RQW11913.1"/>
    <property type="molecule type" value="Genomic_DNA"/>
</dbReference>
<dbReference type="SUPFAM" id="SSF49785">
    <property type="entry name" value="Galactose-binding domain-like"/>
    <property type="match status" value="5"/>
</dbReference>
<evidence type="ECO:0000256" key="3">
    <source>
        <dbReference type="SAM" id="MobiDB-lite"/>
    </source>
</evidence>
<proteinExistence type="inferred from homology"/>
<evidence type="ECO:0000259" key="4">
    <source>
        <dbReference type="PROSITE" id="PS51175"/>
    </source>
</evidence>
<feature type="domain" description="CBM6" evidence="4">
    <location>
        <begin position="937"/>
        <end position="1074"/>
    </location>
</feature>
<dbReference type="PANTHER" id="PTHR43308">
    <property type="entry name" value="OUTER MEMBRANE PROTEIN ALPHA-RELATED"/>
    <property type="match status" value="1"/>
</dbReference>
<evidence type="ECO:0000256" key="1">
    <source>
        <dbReference type="ARBA" id="ARBA00010837"/>
    </source>
</evidence>
<reference evidence="6 7" key="1">
    <citation type="submission" date="2018-11" db="EMBL/GenBank/DDBJ databases">
        <title>Genome sequence of strain 7197.</title>
        <authorList>
            <person name="Gao J."/>
            <person name="Sun J."/>
        </authorList>
    </citation>
    <scope>NUCLEOTIDE SEQUENCE [LARGE SCALE GENOMIC DNA]</scope>
    <source>
        <strain evidence="6 7">7197</strain>
    </source>
</reference>
<comment type="caution">
    <text evidence="6">The sequence shown here is derived from an EMBL/GenBank/DDBJ whole genome shotgun (WGS) entry which is preliminary data.</text>
</comment>
<feature type="region of interest" description="Disordered" evidence="3">
    <location>
        <begin position="1422"/>
        <end position="1479"/>
    </location>
</feature>
<dbReference type="Pfam" id="PF00395">
    <property type="entry name" value="SLH"/>
    <property type="match status" value="3"/>
</dbReference>
<protein>
    <submittedName>
        <fullName evidence="6">S-layer protein</fullName>
    </submittedName>
</protein>
<dbReference type="InterPro" id="IPR008979">
    <property type="entry name" value="Galactose-bd-like_sf"/>
</dbReference>
<dbReference type="GO" id="GO:0030246">
    <property type="term" value="F:carbohydrate binding"/>
    <property type="evidence" value="ECO:0007669"/>
    <property type="project" value="InterPro"/>
</dbReference>
<dbReference type="PROSITE" id="PS51272">
    <property type="entry name" value="SLH"/>
    <property type="match status" value="3"/>
</dbReference>
<dbReference type="InterPro" id="IPR025092">
    <property type="entry name" value="Glyco_hydro_66"/>
</dbReference>
<dbReference type="Gene3D" id="2.60.120.260">
    <property type="entry name" value="Galactose-binding domain-like"/>
    <property type="match status" value="5"/>
</dbReference>
<feature type="domain" description="CBM6" evidence="4">
    <location>
        <begin position="1082"/>
        <end position="1208"/>
    </location>
</feature>
<accession>A0A3N9P6R0</accession>
<dbReference type="Gene3D" id="2.60.40.1180">
    <property type="entry name" value="Golgi alpha-mannosidase II"/>
    <property type="match status" value="1"/>
</dbReference>
<feature type="domain" description="SLH" evidence="5">
    <location>
        <begin position="1786"/>
        <end position="1844"/>
    </location>
</feature>
<organism evidence="6 7">
    <name type="scientific">Paenibacillus rhizophilus</name>
    <dbReference type="NCBI Taxonomy" id="1850366"/>
    <lineage>
        <taxon>Bacteria</taxon>
        <taxon>Bacillati</taxon>
        <taxon>Bacillota</taxon>
        <taxon>Bacilli</taxon>
        <taxon>Bacillales</taxon>
        <taxon>Paenibacillaceae</taxon>
        <taxon>Paenibacillus</taxon>
    </lineage>
</organism>
<feature type="domain" description="SLH" evidence="5">
    <location>
        <begin position="1720"/>
        <end position="1783"/>
    </location>
</feature>
<dbReference type="RefSeq" id="WP_124695323.1">
    <property type="nucleotide sequence ID" value="NZ_JBHUFE010000026.1"/>
</dbReference>
<feature type="domain" description="SLH" evidence="5">
    <location>
        <begin position="1661"/>
        <end position="1719"/>
    </location>
</feature>
<dbReference type="OrthoDB" id="9778932at2"/>
<dbReference type="Pfam" id="PF13199">
    <property type="entry name" value="Glyco_hydro_66"/>
    <property type="match status" value="2"/>
</dbReference>
<dbReference type="Gene3D" id="2.60.40.10">
    <property type="entry name" value="Immunoglobulins"/>
    <property type="match status" value="1"/>
</dbReference>
<comment type="similarity">
    <text evidence="1">Belongs to the glycosyl hydrolase 66 family.</text>
</comment>
<sequence length="1844" mass="199587">MKHKKAIAYFCLLLLLVQTGTLGYGRFGTAAAAGEDKPAEHKIVKMVPSKARFAPGEKAGLILTLNQSADWSGKLHMQIFQLNTLVAEGAKDLTVLKDGGAELKVDWTPPADDFTGYIAKAWIEGAGADDYVTAAVDVSSDWAHFPRYGYVADFPKETDAESDAKLKQLSQEYYINGYQFYDWMWRHDVSVYSKTDENGKPVKDEKGNFITEPVNADSSYTDLLGRLLFPLTIKQSVSAAQKYGSAAMAYEMNYAAREHYQDFGVKPEWGLYNKTSTALRTPEKDQVGFYFDGVKPNPTALYLQDPGNPEWRSYITKEYVRAVNDFGFDGIHLDQWGANDKDYLLGYDGTPRYYSLDFDKIINSTKDALVANNSDKSHVAFNMVGGNQGYSAVPNPDTKTDFDYSEIWQDKDKYKDLQEVVNQTREADGGKAMVIAGYMNYKQATGVHYDGSEAKDVPNTVVFQSRIGKAAGWVGDFGKKDEDQIIFTVDAPEDGNYNLTFNYGHGNGGGNPEGYLTVNSEAAADHILFDQKTGWGHPTAQAKLTGIKLNKGENKVKLQLSSNDLWLNVASLVVDSGSGFNKQYEAVFAELISCKADQYGNVYYFETDGDYVTFHVNVPATGDYPLGMSYGVDSSAVSRELYVNGVKSSDVSFPATGGWDSFKEIPAGLVPLKAGDNTITLKAAVNDPGMKLQYLNLDGQRYMAEHADIGWQPTKDTQIEKVSASDTETGYIQNFKQQGDYLSFGFPAVQANSYPVAVTYKNSGTDTAERTLYVNGKKAGLFQFPSTGEVWETVTENVYLNAGAENQAMLKKDSDTLEQDGIAIDNITPNGTKIEAENAETGWSPVIPRTGSLDTSFGKTDDFGQQGQSVTFTVNPDQAVSDFSIVYRSGNDSVVSVSVDGNVVDDNFALPTTQADWGGPMKAKTVKAPLTPGIHEIKVEMQSSGQYTNLSSLLVDDVNYAVAGTVAAGGVKTSVGYVSDFAEDGDFVAFNVKAPADGTYNLNWNYKNTDADVKRDVSLNGAGNQEVAFPKTEGDGWAAVAQNGVHLNQGLNSIKIAVSQLDDRGILLDRLNIASDNQDFSRTIEAENADFLAPMVLYKDTVLNFGHPNDAVSFDVDVPQSGETSLIYTYSNAGTGTSRAVYIDGVRVSDLGGNPGRIYFDPTSDINSYSQDGYFIVPHLDAGKHTVTLKVDEESGKGSVNIKGLTLGYFNESSLRLMDAGLAALGATHIEIGTAENFEDGPSMLAHEYYPNKSKKMLESTKEAMKEYYKFNAAYENLLFDSKADPNAAISVETNGSSLATSISGTQDTIWTTVRKNASNAGFERYDVLHLINLLSNDDNWRNAANEPAQQSNLKVTYDIGVSQEEAPGLKVYAASPDNDHGLTQELKYTWDGDKLIIELPSLKYWTMIYIDKAPKSVNVQPLFGTEPGQAPSTAPSPSAAPSQSPSMSQTPTPAATPAPVGAAAPSPSPSPSATPAAVELKKEDLEKAVNGKVAIALDEDKYNQIAIPVSLADGLKDKSLVVQGKGFALTVDYDTIAQLLEDNKGKLAADAHIELSFHKVKAADAALPGVKPWAAAGPVYDLQLGVTTAGGELAKLSSFRVPLQLSLNVDGQGYPAELLGIYYYNETLKQWQYIGGKADGAGNTVSADLSHLSRYTVFAYDKSYTDVTASHWAYNPIRSLTAKHIINGMTDSTYAPSAKVTRAQFATLVAKALHLQSTGQAPFRDVAAGAWYSSDVAAAYEAGIVNGRSADEFAPNDDITRQEMAVMLAKAFKRAGGSGTANGQSLTFPDREQIAAWALPAVQPVGSAGLMTGHADGRFAPVQMVTRAEAAKTIDNLLNKTDN</sequence>